<evidence type="ECO:0000313" key="3">
    <source>
        <dbReference type="Proteomes" id="UP000325780"/>
    </source>
</evidence>
<dbReference type="EMBL" id="ML742059">
    <property type="protein sequence ID" value="KAE8152062.1"/>
    <property type="molecule type" value="Genomic_DNA"/>
</dbReference>
<sequence>MTFPPTTAGPNAVREYLAGLLVAKHDTSLDFAQEIASHWQLGRPNDLRQASAKHFTKTFGEAVGPYLHRTVQEQIREEWYGSTAARVDHWALIASFIVTLFFIVRAFRGTDSKKIFSSVQHAGLTCGLPITFVGYHDTFSPWQSARLFFGLMISILTFISYMVMLLDQCFPPQKQGEVAKVSHGIQKQK</sequence>
<protein>
    <submittedName>
        <fullName evidence="2">Uncharacterized protein</fullName>
    </submittedName>
</protein>
<keyword evidence="1" id="KW-0812">Transmembrane</keyword>
<name>A0A5N6U0B2_ASPAV</name>
<keyword evidence="1" id="KW-0472">Membrane</keyword>
<accession>A0A5N6U0B2</accession>
<organism evidence="2 3">
    <name type="scientific">Aspergillus avenaceus</name>
    <dbReference type="NCBI Taxonomy" id="36643"/>
    <lineage>
        <taxon>Eukaryota</taxon>
        <taxon>Fungi</taxon>
        <taxon>Dikarya</taxon>
        <taxon>Ascomycota</taxon>
        <taxon>Pezizomycotina</taxon>
        <taxon>Eurotiomycetes</taxon>
        <taxon>Eurotiomycetidae</taxon>
        <taxon>Eurotiales</taxon>
        <taxon>Aspergillaceae</taxon>
        <taxon>Aspergillus</taxon>
        <taxon>Aspergillus subgen. Circumdati</taxon>
    </lineage>
</organism>
<keyword evidence="1" id="KW-1133">Transmembrane helix</keyword>
<feature type="transmembrane region" description="Helical" evidence="1">
    <location>
        <begin position="89"/>
        <end position="107"/>
    </location>
</feature>
<dbReference type="OrthoDB" id="4771706at2759"/>
<evidence type="ECO:0000313" key="2">
    <source>
        <dbReference type="EMBL" id="KAE8152062.1"/>
    </source>
</evidence>
<keyword evidence="3" id="KW-1185">Reference proteome</keyword>
<feature type="transmembrane region" description="Helical" evidence="1">
    <location>
        <begin position="147"/>
        <end position="166"/>
    </location>
</feature>
<evidence type="ECO:0000256" key="1">
    <source>
        <dbReference type="SAM" id="Phobius"/>
    </source>
</evidence>
<reference evidence="2 3" key="1">
    <citation type="submission" date="2019-04" db="EMBL/GenBank/DDBJ databases">
        <title>Friends and foes A comparative genomics study of 23 Aspergillus species from section Flavi.</title>
        <authorList>
            <consortium name="DOE Joint Genome Institute"/>
            <person name="Kjaerbolling I."/>
            <person name="Vesth T."/>
            <person name="Frisvad J.C."/>
            <person name="Nybo J.L."/>
            <person name="Theobald S."/>
            <person name="Kildgaard S."/>
            <person name="Isbrandt T."/>
            <person name="Kuo A."/>
            <person name="Sato A."/>
            <person name="Lyhne E.K."/>
            <person name="Kogle M.E."/>
            <person name="Wiebenga A."/>
            <person name="Kun R.S."/>
            <person name="Lubbers R.J."/>
            <person name="Makela M.R."/>
            <person name="Barry K."/>
            <person name="Chovatia M."/>
            <person name="Clum A."/>
            <person name="Daum C."/>
            <person name="Haridas S."/>
            <person name="He G."/>
            <person name="LaButti K."/>
            <person name="Lipzen A."/>
            <person name="Mondo S."/>
            <person name="Riley R."/>
            <person name="Salamov A."/>
            <person name="Simmons B.A."/>
            <person name="Magnuson J.K."/>
            <person name="Henrissat B."/>
            <person name="Mortensen U.H."/>
            <person name="Larsen T.O."/>
            <person name="Devries R.P."/>
            <person name="Grigoriev I.V."/>
            <person name="Machida M."/>
            <person name="Baker S.E."/>
            <person name="Andersen M.R."/>
        </authorList>
    </citation>
    <scope>NUCLEOTIDE SEQUENCE [LARGE SCALE GENOMIC DNA]</scope>
    <source>
        <strain evidence="2 3">IBT 18842</strain>
    </source>
</reference>
<gene>
    <name evidence="2" type="ORF">BDV25DRAFT_138225</name>
</gene>
<dbReference type="AlphaFoldDB" id="A0A5N6U0B2"/>
<dbReference type="Proteomes" id="UP000325780">
    <property type="component" value="Unassembled WGS sequence"/>
</dbReference>
<proteinExistence type="predicted"/>